<organism evidence="1 2">
    <name type="scientific">Mycena albidolilacea</name>
    <dbReference type="NCBI Taxonomy" id="1033008"/>
    <lineage>
        <taxon>Eukaryota</taxon>
        <taxon>Fungi</taxon>
        <taxon>Dikarya</taxon>
        <taxon>Basidiomycota</taxon>
        <taxon>Agaricomycotina</taxon>
        <taxon>Agaricomycetes</taxon>
        <taxon>Agaricomycetidae</taxon>
        <taxon>Agaricales</taxon>
        <taxon>Marasmiineae</taxon>
        <taxon>Mycenaceae</taxon>
        <taxon>Mycena</taxon>
    </lineage>
</organism>
<reference evidence="1" key="1">
    <citation type="submission" date="2023-03" db="EMBL/GenBank/DDBJ databases">
        <title>Massive genome expansion in bonnet fungi (Mycena s.s.) driven by repeated elements and novel gene families across ecological guilds.</title>
        <authorList>
            <consortium name="Lawrence Berkeley National Laboratory"/>
            <person name="Harder C.B."/>
            <person name="Miyauchi S."/>
            <person name="Viragh M."/>
            <person name="Kuo A."/>
            <person name="Thoen E."/>
            <person name="Andreopoulos B."/>
            <person name="Lu D."/>
            <person name="Skrede I."/>
            <person name="Drula E."/>
            <person name="Henrissat B."/>
            <person name="Morin E."/>
            <person name="Kohler A."/>
            <person name="Barry K."/>
            <person name="LaButti K."/>
            <person name="Morin E."/>
            <person name="Salamov A."/>
            <person name="Lipzen A."/>
            <person name="Mereny Z."/>
            <person name="Hegedus B."/>
            <person name="Baldrian P."/>
            <person name="Stursova M."/>
            <person name="Weitz H."/>
            <person name="Taylor A."/>
            <person name="Grigoriev I.V."/>
            <person name="Nagy L.G."/>
            <person name="Martin F."/>
            <person name="Kauserud H."/>
        </authorList>
    </citation>
    <scope>NUCLEOTIDE SEQUENCE</scope>
    <source>
        <strain evidence="1">CBHHK002</strain>
    </source>
</reference>
<dbReference type="Gene3D" id="3.80.10.10">
    <property type="entry name" value="Ribonuclease Inhibitor"/>
    <property type="match status" value="1"/>
</dbReference>
<comment type="caution">
    <text evidence="1">The sequence shown here is derived from an EMBL/GenBank/DDBJ whole genome shotgun (WGS) entry which is preliminary data.</text>
</comment>
<evidence type="ECO:0000313" key="2">
    <source>
        <dbReference type="Proteomes" id="UP001218218"/>
    </source>
</evidence>
<name>A0AAD7E8P6_9AGAR</name>
<proteinExistence type="predicted"/>
<dbReference type="Proteomes" id="UP001218218">
    <property type="component" value="Unassembled WGS sequence"/>
</dbReference>
<dbReference type="InterPro" id="IPR032675">
    <property type="entry name" value="LRR_dom_sf"/>
</dbReference>
<protein>
    <recommendedName>
        <fullName evidence="3">F-box domain-containing protein</fullName>
    </recommendedName>
</protein>
<evidence type="ECO:0008006" key="3">
    <source>
        <dbReference type="Google" id="ProtNLM"/>
    </source>
</evidence>
<dbReference type="AlphaFoldDB" id="A0AAD7E8P6"/>
<dbReference type="EMBL" id="JARIHO010000121">
    <property type="protein sequence ID" value="KAJ7302091.1"/>
    <property type="molecule type" value="Genomic_DNA"/>
</dbReference>
<accession>A0AAD7E8P6</accession>
<evidence type="ECO:0000313" key="1">
    <source>
        <dbReference type="EMBL" id="KAJ7302091.1"/>
    </source>
</evidence>
<gene>
    <name evidence="1" type="ORF">DFH08DRAFT_94029</name>
</gene>
<keyword evidence="2" id="KW-1185">Reference proteome</keyword>
<sequence length="450" mass="50127">MPPIHDALRAHLAKLDREIILQHEVLTKLKHDRTLARRELNAVLDPVARLPLEISSEIFLSCLATSGTRFPQPGALHLPMLLLNICDAWSRIAVSTPSLWAGIHILFQDNPQSLQKLVPRWLTRAGNRPLSLSLSGYATFDSKVLGIVWSRARQLKHLELCEVDPERRGLGMYKVERGQRLGGDGGWTMDLWEGGTGPGSLPALETLAVRGLEGSPRISRFPSRQIFELMRLAPNLIECLFRDVGVDFPPRGDKRTRLILPKLRRLVFDESNWSRNVLSHLNLPALETLAADVHGVELLPFLEASSPPLRELLLAKAGEFHLLARCLRLVPGLRRLELCTAQFDLAAELFVALAESRSTPSLLPQLSTLVIHFAAHADLSAIHDFFWLAALRALAARRTHLQVLHLDIAERPLASQMPAPAIIAGFRELVADGMQLYIGDSLGKWKCTLD</sequence>